<evidence type="ECO:0000313" key="11">
    <source>
        <dbReference type="Proteomes" id="UP000490535"/>
    </source>
</evidence>
<dbReference type="GO" id="GO:0008934">
    <property type="term" value="F:inositol monophosphate 1-phosphatase activity"/>
    <property type="evidence" value="ECO:0007669"/>
    <property type="project" value="InterPro"/>
</dbReference>
<keyword evidence="6" id="KW-0804">Transcription</keyword>
<gene>
    <name evidence="10" type="primary">suhB</name>
    <name evidence="10" type="ORF">GAK29_02643</name>
</gene>
<protein>
    <recommendedName>
        <fullName evidence="9">Inositol-1-monophosphatase</fullName>
        <ecNumber evidence="9">3.1.3.25</ecNumber>
    </recommendedName>
</protein>
<dbReference type="GO" id="GO:0006020">
    <property type="term" value="P:inositol metabolic process"/>
    <property type="evidence" value="ECO:0007669"/>
    <property type="project" value="TreeGrafter"/>
</dbReference>
<dbReference type="CDD" id="cd01639">
    <property type="entry name" value="IMPase"/>
    <property type="match status" value="1"/>
</dbReference>
<feature type="binding site" evidence="8">
    <location>
        <position position="242"/>
    </location>
    <ligand>
        <name>Mg(2+)</name>
        <dbReference type="ChEBI" id="CHEBI:18420"/>
        <label>1</label>
        <note>catalytic</note>
    </ligand>
</feature>
<evidence type="ECO:0000256" key="6">
    <source>
        <dbReference type="ARBA" id="ARBA00022814"/>
    </source>
</evidence>
<dbReference type="GO" id="GO:0046854">
    <property type="term" value="P:phosphatidylinositol phosphate biosynthetic process"/>
    <property type="evidence" value="ECO:0007669"/>
    <property type="project" value="InterPro"/>
</dbReference>
<feature type="binding site" evidence="8">
    <location>
        <position position="108"/>
    </location>
    <ligand>
        <name>Mg(2+)</name>
        <dbReference type="ChEBI" id="CHEBI:18420"/>
        <label>1</label>
        <note>catalytic</note>
    </ligand>
</feature>
<dbReference type="PROSITE" id="PS00630">
    <property type="entry name" value="IMP_2"/>
    <property type="match status" value="1"/>
</dbReference>
<comment type="caution">
    <text evidence="10">The sequence shown here is derived from an EMBL/GenBank/DDBJ whole genome shotgun (WGS) entry which is preliminary data.</text>
</comment>
<evidence type="ECO:0000256" key="9">
    <source>
        <dbReference type="RuleBase" id="RU364068"/>
    </source>
</evidence>
<organism evidence="10 11">
    <name type="scientific">Acinetobacter bereziniae</name>
    <name type="common">Acinetobacter genomosp. 10</name>
    <dbReference type="NCBI Taxonomy" id="106648"/>
    <lineage>
        <taxon>Bacteria</taxon>
        <taxon>Pseudomonadati</taxon>
        <taxon>Pseudomonadota</taxon>
        <taxon>Gammaproteobacteria</taxon>
        <taxon>Moraxellales</taxon>
        <taxon>Moraxellaceae</taxon>
        <taxon>Acinetobacter</taxon>
    </lineage>
</organism>
<comment type="similarity">
    <text evidence="3 9">Belongs to the inositol monophosphatase superfamily.</text>
</comment>
<dbReference type="Gene3D" id="3.40.190.80">
    <property type="match status" value="1"/>
</dbReference>
<evidence type="ECO:0000256" key="8">
    <source>
        <dbReference type="PIRSR" id="PIRSR600760-2"/>
    </source>
</evidence>
<dbReference type="SUPFAM" id="SSF56655">
    <property type="entry name" value="Carbohydrate phosphatase"/>
    <property type="match status" value="1"/>
</dbReference>
<dbReference type="InterPro" id="IPR020550">
    <property type="entry name" value="Inositol_monophosphatase_CS"/>
</dbReference>
<dbReference type="GO" id="GO:0007165">
    <property type="term" value="P:signal transduction"/>
    <property type="evidence" value="ECO:0007669"/>
    <property type="project" value="TreeGrafter"/>
</dbReference>
<accession>A0A833UC09</accession>
<comment type="catalytic activity">
    <reaction evidence="1 9">
        <text>a myo-inositol phosphate + H2O = myo-inositol + phosphate</text>
        <dbReference type="Rhea" id="RHEA:24056"/>
        <dbReference type="ChEBI" id="CHEBI:15377"/>
        <dbReference type="ChEBI" id="CHEBI:17268"/>
        <dbReference type="ChEBI" id="CHEBI:43474"/>
        <dbReference type="ChEBI" id="CHEBI:84139"/>
        <dbReference type="EC" id="3.1.3.25"/>
    </reaction>
</comment>
<keyword evidence="7 8" id="KW-0460">Magnesium</keyword>
<dbReference type="PANTHER" id="PTHR20854">
    <property type="entry name" value="INOSITOL MONOPHOSPHATASE"/>
    <property type="match status" value="1"/>
</dbReference>
<evidence type="ECO:0000256" key="5">
    <source>
        <dbReference type="ARBA" id="ARBA00022801"/>
    </source>
</evidence>
<dbReference type="PROSITE" id="PS00629">
    <property type="entry name" value="IMP_1"/>
    <property type="match status" value="1"/>
</dbReference>
<dbReference type="InterPro" id="IPR033942">
    <property type="entry name" value="IMPase"/>
</dbReference>
<dbReference type="GO" id="GO:0046872">
    <property type="term" value="F:metal ion binding"/>
    <property type="evidence" value="ECO:0007669"/>
    <property type="project" value="UniProtKB-KW"/>
</dbReference>
<evidence type="ECO:0000313" key="10">
    <source>
        <dbReference type="EMBL" id="KAF1024349.1"/>
    </source>
</evidence>
<dbReference type="Proteomes" id="UP000490535">
    <property type="component" value="Unassembled WGS sequence"/>
</dbReference>
<feature type="binding site" evidence="8">
    <location>
        <position position="111"/>
    </location>
    <ligand>
        <name>Mg(2+)</name>
        <dbReference type="ChEBI" id="CHEBI:18420"/>
        <label>1</label>
        <note>catalytic</note>
    </ligand>
</feature>
<name>A0A833UC09_ACIBZ</name>
<dbReference type="PANTHER" id="PTHR20854:SF4">
    <property type="entry name" value="INOSITOL-1-MONOPHOSPHATASE-RELATED"/>
    <property type="match status" value="1"/>
</dbReference>
<feature type="binding site" evidence="8">
    <location>
        <position position="110"/>
    </location>
    <ligand>
        <name>Mg(2+)</name>
        <dbReference type="ChEBI" id="CHEBI:18420"/>
        <label>1</label>
        <note>catalytic</note>
    </ligand>
</feature>
<dbReference type="InterPro" id="IPR020583">
    <property type="entry name" value="Inositol_monoP_metal-BS"/>
</dbReference>
<dbReference type="EC" id="3.1.3.25" evidence="9"/>
<dbReference type="EMBL" id="WNDP01000064">
    <property type="protein sequence ID" value="KAF1024349.1"/>
    <property type="molecule type" value="Genomic_DNA"/>
</dbReference>
<evidence type="ECO:0000256" key="7">
    <source>
        <dbReference type="ARBA" id="ARBA00022842"/>
    </source>
</evidence>
<dbReference type="GO" id="GO:0031564">
    <property type="term" value="P:transcription antitermination"/>
    <property type="evidence" value="ECO:0007669"/>
    <property type="project" value="UniProtKB-KW"/>
</dbReference>
<dbReference type="Gene3D" id="3.30.540.10">
    <property type="entry name" value="Fructose-1,6-Bisphosphatase, subunit A, domain 1"/>
    <property type="match status" value="1"/>
</dbReference>
<dbReference type="PRINTS" id="PR00377">
    <property type="entry name" value="IMPHPHTASES"/>
</dbReference>
<dbReference type="Pfam" id="PF00459">
    <property type="entry name" value="Inositol_P"/>
    <property type="match status" value="1"/>
</dbReference>
<dbReference type="FunFam" id="3.30.540.10:FF:000003">
    <property type="entry name" value="Inositol-1-monophosphatase"/>
    <property type="match status" value="1"/>
</dbReference>
<proteinExistence type="inferred from homology"/>
<comment type="cofactor">
    <cofactor evidence="2 8 9">
        <name>Mg(2+)</name>
        <dbReference type="ChEBI" id="CHEBI:18420"/>
    </cofactor>
</comment>
<keyword evidence="4 8" id="KW-0479">Metal-binding</keyword>
<evidence type="ECO:0000256" key="2">
    <source>
        <dbReference type="ARBA" id="ARBA00001946"/>
    </source>
</evidence>
<evidence type="ECO:0000256" key="1">
    <source>
        <dbReference type="ARBA" id="ARBA00001033"/>
    </source>
</evidence>
<sequence>MPALLCIILYQYLQICSGCSMEPMVVMAARAAQLVGQELLKAHQNRHKLDLQVEEKGIDGPVTRVDRYIEQLTIDTLRKSYKNHSFLGEEFGLQEGKGHDADWCWAIDPLDGTLNFINAFPHFCVSIAVQHKGITQHGVIYDPVKDELFSASRGRGAMLNQRRIRVNVKDSLENTFVGVGHAYRAKRNGEIVSYAKNHFESLLNVTNAGAQYRRAGSAALDLAYVAAGRLDAYFELGLKPWDIAAGELLVKEAGGTVVDARGGSDSMENGQVIACSMKMLKPLMQQVVPAWGEAAK</sequence>
<evidence type="ECO:0000256" key="4">
    <source>
        <dbReference type="ARBA" id="ARBA00022723"/>
    </source>
</evidence>
<reference evidence="11" key="1">
    <citation type="journal article" date="2020" name="MBio">
        <title>Horizontal gene transfer to a defensive symbiont with a reduced genome amongst a multipartite beetle microbiome.</title>
        <authorList>
            <person name="Waterworth S.C."/>
            <person name="Florez L.V."/>
            <person name="Rees E.R."/>
            <person name="Hertweck C."/>
            <person name="Kaltenpoth M."/>
            <person name="Kwan J.C."/>
        </authorList>
    </citation>
    <scope>NUCLEOTIDE SEQUENCE [LARGE SCALE GENOMIC DNA]</scope>
</reference>
<dbReference type="AlphaFoldDB" id="A0A833UC09"/>
<keyword evidence="6" id="KW-0889">Transcription antitermination</keyword>
<dbReference type="InterPro" id="IPR000760">
    <property type="entry name" value="Inositol_monophosphatase-like"/>
</dbReference>
<keyword evidence="5 9" id="KW-0378">Hydrolase</keyword>
<evidence type="ECO:0000256" key="3">
    <source>
        <dbReference type="ARBA" id="ARBA00009759"/>
    </source>
</evidence>
<feature type="binding site" evidence="8">
    <location>
        <position position="89"/>
    </location>
    <ligand>
        <name>Mg(2+)</name>
        <dbReference type="ChEBI" id="CHEBI:18420"/>
        <label>1</label>
        <note>catalytic</note>
    </ligand>
</feature>
<keyword evidence="6" id="KW-0805">Transcription regulation</keyword>